<dbReference type="EMBL" id="BDGG01000001">
    <property type="protein sequence ID" value="GAU87355.1"/>
    <property type="molecule type" value="Genomic_DNA"/>
</dbReference>
<comment type="caution">
    <text evidence="1">The sequence shown here is derived from an EMBL/GenBank/DDBJ whole genome shotgun (WGS) entry which is preliminary data.</text>
</comment>
<sequence length="62" mass="6449">MLASGKEASHVSPRTPFGRVFLSSGFASTTSSGSKIMVSDCMTLTTSKRAVSSVFTTSNSVK</sequence>
<evidence type="ECO:0000313" key="2">
    <source>
        <dbReference type="Proteomes" id="UP000186922"/>
    </source>
</evidence>
<dbReference type="Proteomes" id="UP000186922">
    <property type="component" value="Unassembled WGS sequence"/>
</dbReference>
<accession>A0A1D1UG49</accession>
<proteinExistence type="predicted"/>
<evidence type="ECO:0000313" key="1">
    <source>
        <dbReference type="EMBL" id="GAU87355.1"/>
    </source>
</evidence>
<keyword evidence="2" id="KW-1185">Reference proteome</keyword>
<dbReference type="AlphaFoldDB" id="A0A1D1UG49"/>
<name>A0A1D1UG49_RAMVA</name>
<reference evidence="1 2" key="1">
    <citation type="journal article" date="2016" name="Nat. Commun.">
        <title>Extremotolerant tardigrade genome and improved radiotolerance of human cultured cells by tardigrade-unique protein.</title>
        <authorList>
            <person name="Hashimoto T."/>
            <person name="Horikawa D.D."/>
            <person name="Saito Y."/>
            <person name="Kuwahara H."/>
            <person name="Kozuka-Hata H."/>
            <person name="Shin-I T."/>
            <person name="Minakuchi Y."/>
            <person name="Ohishi K."/>
            <person name="Motoyama A."/>
            <person name="Aizu T."/>
            <person name="Enomoto A."/>
            <person name="Kondo K."/>
            <person name="Tanaka S."/>
            <person name="Hara Y."/>
            <person name="Koshikawa S."/>
            <person name="Sagara H."/>
            <person name="Miura T."/>
            <person name="Yokobori S."/>
            <person name="Miyagawa K."/>
            <person name="Suzuki Y."/>
            <person name="Kubo T."/>
            <person name="Oyama M."/>
            <person name="Kohara Y."/>
            <person name="Fujiyama A."/>
            <person name="Arakawa K."/>
            <person name="Katayama T."/>
            <person name="Toyoda A."/>
            <person name="Kunieda T."/>
        </authorList>
    </citation>
    <scope>NUCLEOTIDE SEQUENCE [LARGE SCALE GENOMIC DNA]</scope>
    <source>
        <strain evidence="1 2">YOKOZUNA-1</strain>
    </source>
</reference>
<protein>
    <submittedName>
        <fullName evidence="1">Uncharacterized protein</fullName>
    </submittedName>
</protein>
<organism evidence="1 2">
    <name type="scientific">Ramazzottius varieornatus</name>
    <name type="common">Water bear</name>
    <name type="synonym">Tardigrade</name>
    <dbReference type="NCBI Taxonomy" id="947166"/>
    <lineage>
        <taxon>Eukaryota</taxon>
        <taxon>Metazoa</taxon>
        <taxon>Ecdysozoa</taxon>
        <taxon>Tardigrada</taxon>
        <taxon>Eutardigrada</taxon>
        <taxon>Parachela</taxon>
        <taxon>Hypsibioidea</taxon>
        <taxon>Ramazzottiidae</taxon>
        <taxon>Ramazzottius</taxon>
    </lineage>
</organism>
<gene>
    <name evidence="1" type="primary">RvY_00221-1</name>
    <name evidence="1" type="synonym">RvY_00221.1</name>
    <name evidence="1" type="ORF">RvY_00221</name>
</gene>